<reference evidence="2 3" key="1">
    <citation type="submission" date="2010-12" db="EMBL/GenBank/DDBJ databases">
        <title>The Genome Sequence of Coprobacillus sp. strain 29_1.</title>
        <authorList>
            <consortium name="The Broad Institute Genome Sequencing Platform"/>
            <person name="Earl A."/>
            <person name="Ward D."/>
            <person name="Feldgarden M."/>
            <person name="Gevers D."/>
            <person name="Daigneault M."/>
            <person name="Sibley C.D."/>
            <person name="White A."/>
            <person name="Strauss J."/>
            <person name="Allen-Vercoe E."/>
            <person name="Young S.K."/>
            <person name="Zeng Q."/>
            <person name="Gargeya S."/>
            <person name="Fitzgerald M."/>
            <person name="Haas B."/>
            <person name="Abouelleil A."/>
            <person name="Alvarado L."/>
            <person name="Arachchi H.M."/>
            <person name="Berlin A."/>
            <person name="Brown A."/>
            <person name="Chapman S.B."/>
            <person name="Chen Z."/>
            <person name="Dunbar C."/>
            <person name="Freedman E."/>
            <person name="Gearin G."/>
            <person name="Gellesch M."/>
            <person name="Goldberg J."/>
            <person name="Griggs A."/>
            <person name="Gujja S."/>
            <person name="Heilman E."/>
            <person name="Heiman D."/>
            <person name="Howarth C."/>
            <person name="Larson L."/>
            <person name="Lui A."/>
            <person name="MacDonald P.J.P."/>
            <person name="Mehta T."/>
            <person name="Montmayeur A."/>
            <person name="Murphy C."/>
            <person name="Neiman D."/>
            <person name="Pearson M."/>
            <person name="Priest M."/>
            <person name="Roberts A."/>
            <person name="Saif S."/>
            <person name="Shea T."/>
            <person name="Shenoy N."/>
            <person name="Sisk P."/>
            <person name="Stolte C."/>
            <person name="Sykes S."/>
            <person name="White J."/>
            <person name="Yandava C."/>
            <person name="Nusbaum C."/>
            <person name="Birren B."/>
        </authorList>
    </citation>
    <scope>NUCLEOTIDE SEQUENCE [LARGE SCALE GENOMIC DNA]</scope>
    <source>
        <strain evidence="2 3">29_1</strain>
    </source>
</reference>
<keyword evidence="1" id="KW-0812">Transmembrane</keyword>
<sequence length="123" mass="14762">MPFKIDVQTNINDYELTLERCSEIITVLQETYQNIRKEMYAYFLGLRSLKKALLFVLVLFAFYFFTEDLFFLYLMPVSVGISMIFSMISAEYITSQSRKEIHHQLQHYIKKRESLLRNQKIKV</sequence>
<organism evidence="2 3">
    <name type="scientific">Coprobacillus cateniformis</name>
    <dbReference type="NCBI Taxonomy" id="100884"/>
    <lineage>
        <taxon>Bacteria</taxon>
        <taxon>Bacillati</taxon>
        <taxon>Bacillota</taxon>
        <taxon>Erysipelotrichia</taxon>
        <taxon>Erysipelotrichales</taxon>
        <taxon>Coprobacillaceae</taxon>
        <taxon>Coprobacillus</taxon>
    </lineage>
</organism>
<feature type="transmembrane region" description="Helical" evidence="1">
    <location>
        <begin position="40"/>
        <end position="64"/>
    </location>
</feature>
<gene>
    <name evidence="2" type="ORF">HMPREF9488_01701</name>
</gene>
<evidence type="ECO:0000256" key="1">
    <source>
        <dbReference type="SAM" id="Phobius"/>
    </source>
</evidence>
<evidence type="ECO:0000313" key="3">
    <source>
        <dbReference type="Proteomes" id="UP000003157"/>
    </source>
</evidence>
<keyword evidence="1" id="KW-0472">Membrane</keyword>
<dbReference type="HOGENOM" id="CLU_2011374_0_0_9"/>
<dbReference type="RefSeq" id="WP_008788809.1">
    <property type="nucleotide sequence ID" value="NZ_AKCB01000003.1"/>
</dbReference>
<dbReference type="GeneID" id="78231299"/>
<comment type="caution">
    <text evidence="2">The sequence shown here is derived from an EMBL/GenBank/DDBJ whole genome shotgun (WGS) entry which is preliminary data.</text>
</comment>
<feature type="transmembrane region" description="Helical" evidence="1">
    <location>
        <begin position="70"/>
        <end position="93"/>
    </location>
</feature>
<protein>
    <submittedName>
        <fullName evidence="2">Uncharacterized protein</fullName>
    </submittedName>
</protein>
<name>E7GAB1_9FIRM</name>
<dbReference type="Proteomes" id="UP000003157">
    <property type="component" value="Unassembled WGS sequence"/>
</dbReference>
<keyword evidence="1" id="KW-1133">Transmembrane helix</keyword>
<keyword evidence="3" id="KW-1185">Reference proteome</keyword>
<dbReference type="OrthoDB" id="1644680at2"/>
<dbReference type="EMBL" id="ADKX01000030">
    <property type="protein sequence ID" value="EFW05119.1"/>
    <property type="molecule type" value="Genomic_DNA"/>
</dbReference>
<evidence type="ECO:0000313" key="2">
    <source>
        <dbReference type="EMBL" id="EFW05119.1"/>
    </source>
</evidence>
<proteinExistence type="predicted"/>
<dbReference type="AlphaFoldDB" id="E7GAB1"/>
<accession>E7GAB1</accession>
<dbReference type="eggNOG" id="ENOG50335SR">
    <property type="taxonomic scope" value="Bacteria"/>
</dbReference>